<sequence>MNQGRDTIERIESDLGWRKKEVSNLLLLEKQDNQILIIKSTLLLLYSHWEGFIKNACKVYLEHISNKKININDLTENFKAITLKGLILEVYKSSETLTLSNELNFLQNFNGTKSKVFSVKKNFSKSEKDKSIINTKDNLSLNVFKSILRIIGIDYSDSIDTKSAFIDEKLLGNRNKVAHGNKIESIDEDFDLSLDELKKVKDVVFYLMDNFSDDLIYFVENELYFESNKNTTDEYLQEKAKKIRSHLP</sequence>
<dbReference type="Proteomes" id="UP001465153">
    <property type="component" value="Unassembled WGS sequence"/>
</dbReference>
<accession>A0ABQ0A6V1</accession>
<name>A0ABQ0A6V1_9GAMM</name>
<comment type="caution">
    <text evidence="2">The sequence shown here is derived from an EMBL/GenBank/DDBJ whole genome shotgun (WGS) entry which is preliminary data.</text>
</comment>
<keyword evidence="3" id="KW-1185">Reference proteome</keyword>
<evidence type="ECO:0000313" key="2">
    <source>
        <dbReference type="EMBL" id="GAA6167310.1"/>
    </source>
</evidence>
<dbReference type="EMBL" id="BAABWN010000003">
    <property type="protein sequence ID" value="GAA6167310.1"/>
    <property type="molecule type" value="Genomic_DNA"/>
</dbReference>
<proteinExistence type="predicted"/>
<dbReference type="InterPro" id="IPR040788">
    <property type="entry name" value="HEPN_MAE_28990"/>
</dbReference>
<feature type="domain" description="MAE-28990/MAE-18760-like HEPN" evidence="1">
    <location>
        <begin position="9"/>
        <end position="224"/>
    </location>
</feature>
<organism evidence="2 3">
    <name type="scientific">Sessilibacter corallicola</name>
    <dbReference type="NCBI Taxonomy" id="2904075"/>
    <lineage>
        <taxon>Bacteria</taxon>
        <taxon>Pseudomonadati</taxon>
        <taxon>Pseudomonadota</taxon>
        <taxon>Gammaproteobacteria</taxon>
        <taxon>Cellvibrionales</taxon>
        <taxon>Cellvibrionaceae</taxon>
        <taxon>Sessilibacter</taxon>
    </lineage>
</organism>
<evidence type="ECO:0000313" key="3">
    <source>
        <dbReference type="Proteomes" id="UP001465153"/>
    </source>
</evidence>
<gene>
    <name evidence="2" type="ORF">NBRC116591_11200</name>
</gene>
<evidence type="ECO:0000259" key="1">
    <source>
        <dbReference type="Pfam" id="PF18737"/>
    </source>
</evidence>
<reference evidence="2 3" key="1">
    <citation type="submission" date="2024-04" db="EMBL/GenBank/DDBJ databases">
        <title>Draft genome sequence of Sessilibacter corallicola NBRC 116591.</title>
        <authorList>
            <person name="Miyakawa T."/>
            <person name="Kusuya Y."/>
            <person name="Miura T."/>
        </authorList>
    </citation>
    <scope>NUCLEOTIDE SEQUENCE [LARGE SCALE GENOMIC DNA]</scope>
    <source>
        <strain evidence="2 3">KU-00831-HH</strain>
    </source>
</reference>
<protein>
    <recommendedName>
        <fullName evidence="1">MAE-28990/MAE-18760-like HEPN domain-containing protein</fullName>
    </recommendedName>
</protein>
<dbReference type="Pfam" id="PF18737">
    <property type="entry name" value="HEPN_MAE_28990"/>
    <property type="match status" value="1"/>
</dbReference>
<dbReference type="RefSeq" id="WP_353301991.1">
    <property type="nucleotide sequence ID" value="NZ_BAABWN010000003.1"/>
</dbReference>